<comment type="similarity">
    <text evidence="2">Belongs to the GerABKC lipoprotein family.</text>
</comment>
<dbReference type="InterPro" id="IPR038501">
    <property type="entry name" value="Spore_GerAC_C_sf"/>
</dbReference>
<comment type="subcellular location">
    <subcellularLocation>
        <location evidence="1">Membrane</location>
        <topology evidence="1">Lipid-anchor</topology>
    </subcellularLocation>
</comment>
<dbReference type="InterPro" id="IPR046953">
    <property type="entry name" value="Spore_GerAC-like_C"/>
</dbReference>
<evidence type="ECO:0000259" key="9">
    <source>
        <dbReference type="Pfam" id="PF25198"/>
    </source>
</evidence>
<keyword evidence="5" id="KW-0472">Membrane</keyword>
<dbReference type="Gene3D" id="3.30.300.210">
    <property type="entry name" value="Nutrient germinant receptor protein C, domain 3"/>
    <property type="match status" value="1"/>
</dbReference>
<dbReference type="InterPro" id="IPR057336">
    <property type="entry name" value="GerAC_N"/>
</dbReference>
<gene>
    <name evidence="10" type="ORF">P9271_12935</name>
</gene>
<reference evidence="10 11" key="1">
    <citation type="submission" date="2023-03" db="EMBL/GenBank/DDBJ databases">
        <title>Bacillus Genome Sequencing.</title>
        <authorList>
            <person name="Dunlap C."/>
        </authorList>
    </citation>
    <scope>NUCLEOTIDE SEQUENCE [LARGE SCALE GENOMIC DNA]</scope>
    <source>
        <strain evidence="10 11">NRS-1717</strain>
    </source>
</reference>
<protein>
    <submittedName>
        <fullName evidence="10">Ger(X)C family spore germination protein</fullName>
    </submittedName>
</protein>
<evidence type="ECO:0000313" key="11">
    <source>
        <dbReference type="Proteomes" id="UP001342826"/>
    </source>
</evidence>
<organism evidence="10 11">
    <name type="scientific">Metabacillus fastidiosus</name>
    <dbReference type="NCBI Taxonomy" id="1458"/>
    <lineage>
        <taxon>Bacteria</taxon>
        <taxon>Bacillati</taxon>
        <taxon>Bacillota</taxon>
        <taxon>Bacilli</taxon>
        <taxon>Bacillales</taxon>
        <taxon>Bacillaceae</taxon>
        <taxon>Metabacillus</taxon>
    </lineage>
</organism>
<keyword evidence="6" id="KW-0564">Palmitate</keyword>
<sequence>MIKKAFISISYCILLSSCIPPETVDEVQIVESMGYDLAEGDKFQTTVAVAIFKPSEGGSEFKSETIDFNGTSRFGSLIDIERSSSKPIARGKMLASLFGEDLAKKGIERVLEKRDPTIGKRMDLCVIEGNVKELLEGDYPLDQTVSRYIKELLNQREKRNLPNTNLHKFMYSYYSKTQDPIMPLLKKHQDKIEVSGLALFNGDKYVDKLYPDKLLIFKMLYENVKMGDYEASLENNQHVVLETIKSNVDYRITNSMTNPVIKIKVQMSAFMNETVSSVEYHTKSDIEKLERLLEKDLTKKGQQMIKQFKEQEIDPLGIADRARSQTRGWKLDKWEELYPNAPVQINFTLDIIESGISY</sequence>
<evidence type="ECO:0000256" key="7">
    <source>
        <dbReference type="ARBA" id="ARBA00023288"/>
    </source>
</evidence>
<evidence type="ECO:0000256" key="1">
    <source>
        <dbReference type="ARBA" id="ARBA00004635"/>
    </source>
</evidence>
<evidence type="ECO:0000256" key="3">
    <source>
        <dbReference type="ARBA" id="ARBA00022544"/>
    </source>
</evidence>
<evidence type="ECO:0000256" key="6">
    <source>
        <dbReference type="ARBA" id="ARBA00023139"/>
    </source>
</evidence>
<comment type="caution">
    <text evidence="10">The sequence shown here is derived from an EMBL/GenBank/DDBJ whole genome shotgun (WGS) entry which is preliminary data.</text>
</comment>
<keyword evidence="4" id="KW-0732">Signal</keyword>
<proteinExistence type="inferred from homology"/>
<keyword evidence="3" id="KW-0309">Germination</keyword>
<keyword evidence="11" id="KW-1185">Reference proteome</keyword>
<accession>A0ABU6NYM6</accession>
<dbReference type="Pfam" id="PF05504">
    <property type="entry name" value="Spore_GerAC"/>
    <property type="match status" value="1"/>
</dbReference>
<evidence type="ECO:0000313" key="10">
    <source>
        <dbReference type="EMBL" id="MED4402222.1"/>
    </source>
</evidence>
<dbReference type="RefSeq" id="WP_328015368.1">
    <property type="nucleotide sequence ID" value="NZ_JARTFS010000011.1"/>
</dbReference>
<feature type="domain" description="Spore germination GerAC-like C-terminal" evidence="8">
    <location>
        <begin position="195"/>
        <end position="355"/>
    </location>
</feature>
<dbReference type="PANTHER" id="PTHR35789">
    <property type="entry name" value="SPORE GERMINATION PROTEIN B3"/>
    <property type="match status" value="1"/>
</dbReference>
<keyword evidence="7" id="KW-0449">Lipoprotein</keyword>
<evidence type="ECO:0000256" key="2">
    <source>
        <dbReference type="ARBA" id="ARBA00007886"/>
    </source>
</evidence>
<dbReference type="PANTHER" id="PTHR35789:SF1">
    <property type="entry name" value="SPORE GERMINATION PROTEIN B3"/>
    <property type="match status" value="1"/>
</dbReference>
<dbReference type="PROSITE" id="PS51257">
    <property type="entry name" value="PROKAR_LIPOPROTEIN"/>
    <property type="match status" value="1"/>
</dbReference>
<evidence type="ECO:0000256" key="4">
    <source>
        <dbReference type="ARBA" id="ARBA00022729"/>
    </source>
</evidence>
<dbReference type="EMBL" id="JARTFS010000011">
    <property type="protein sequence ID" value="MED4402222.1"/>
    <property type="molecule type" value="Genomic_DNA"/>
</dbReference>
<evidence type="ECO:0000259" key="8">
    <source>
        <dbReference type="Pfam" id="PF05504"/>
    </source>
</evidence>
<name>A0ABU6NYM6_9BACI</name>
<evidence type="ECO:0000256" key="5">
    <source>
        <dbReference type="ARBA" id="ARBA00023136"/>
    </source>
</evidence>
<dbReference type="NCBIfam" id="TIGR02887">
    <property type="entry name" value="spore_ger_x_C"/>
    <property type="match status" value="1"/>
</dbReference>
<dbReference type="InterPro" id="IPR008844">
    <property type="entry name" value="Spore_GerAC-like"/>
</dbReference>
<dbReference type="Pfam" id="PF25198">
    <property type="entry name" value="Spore_GerAC_N"/>
    <property type="match status" value="1"/>
</dbReference>
<dbReference type="Proteomes" id="UP001342826">
    <property type="component" value="Unassembled WGS sequence"/>
</dbReference>
<feature type="domain" description="Spore germination protein N-terminal" evidence="9">
    <location>
        <begin position="24"/>
        <end position="186"/>
    </location>
</feature>